<dbReference type="GO" id="GO:0008569">
    <property type="term" value="F:minus-end-directed microtubule motor activity"/>
    <property type="evidence" value="ECO:0007669"/>
    <property type="project" value="InterPro"/>
</dbReference>
<evidence type="ECO:0000313" key="3">
    <source>
        <dbReference type="EMBL" id="KAI8044517.1"/>
    </source>
</evidence>
<evidence type="ECO:0000256" key="1">
    <source>
        <dbReference type="SAM" id="Phobius"/>
    </source>
</evidence>
<dbReference type="Gene3D" id="3.40.50.300">
    <property type="entry name" value="P-loop containing nucleotide triphosphate hydrolases"/>
    <property type="match status" value="1"/>
</dbReference>
<dbReference type="FunFam" id="3.40.50.300:FF:000153">
    <property type="entry name" value="Dynein axonemal heavy chain 1"/>
    <property type="match status" value="1"/>
</dbReference>
<name>A0A9P9YWR5_9MUSC</name>
<keyword evidence="1" id="KW-1133">Transmembrane helix</keyword>
<dbReference type="GO" id="GO:0030286">
    <property type="term" value="C:dynein complex"/>
    <property type="evidence" value="ECO:0007669"/>
    <property type="project" value="InterPro"/>
</dbReference>
<evidence type="ECO:0000313" key="4">
    <source>
        <dbReference type="Proteomes" id="UP001059596"/>
    </source>
</evidence>
<comment type="caution">
    <text evidence="3">The sequence shown here is derived from an EMBL/GenBank/DDBJ whole genome shotgun (WGS) entry which is preliminary data.</text>
</comment>
<dbReference type="InterPro" id="IPR027417">
    <property type="entry name" value="P-loop_NTPase"/>
</dbReference>
<sequence>MFLRCFRVDRIFRSINQYIVETMDEFYIMPPVVSFTAIFEQTSSTIPVCFILSAGSDPTNDLIKLADTIVGMSNFCHISLGQGQEKAALRLLDGAVKQGMWLMLQNGHLLIRFVRELEKYLDRIENPHPDFRLWLTTDPTPTFPIGILQKSLKGESACNYFTALCKQFEQNKRKNLHKCILLCMYYVYIICIIRLKFT</sequence>
<dbReference type="InterPro" id="IPR026983">
    <property type="entry name" value="DHC"/>
</dbReference>
<feature type="domain" description="Dynein heavy chain region D6 P-loop" evidence="2">
    <location>
        <begin position="44"/>
        <end position="153"/>
    </location>
</feature>
<dbReference type="GO" id="GO:0045505">
    <property type="term" value="F:dynein intermediate chain binding"/>
    <property type="evidence" value="ECO:0007669"/>
    <property type="project" value="InterPro"/>
</dbReference>
<dbReference type="Proteomes" id="UP001059596">
    <property type="component" value="Chromosome 3R"/>
</dbReference>
<dbReference type="Pfam" id="PF03028">
    <property type="entry name" value="Dynein_heavy"/>
    <property type="match status" value="1"/>
</dbReference>
<accession>A0A9P9YWR5</accession>
<keyword evidence="4" id="KW-1185">Reference proteome</keyword>
<reference evidence="3" key="1">
    <citation type="journal article" date="2023" name="Genome Biol. Evol.">
        <title>Long-read-based Genome Assembly of Drosophila gunungcola Reveals Fewer Chemosensory Genes in Flower-breeding Species.</title>
        <authorList>
            <person name="Negi A."/>
            <person name="Liao B.Y."/>
            <person name="Yeh S.D."/>
        </authorList>
    </citation>
    <scope>NUCLEOTIDE SEQUENCE</scope>
    <source>
        <strain evidence="3">Sukarami</strain>
    </source>
</reference>
<organism evidence="3 4">
    <name type="scientific">Drosophila gunungcola</name>
    <name type="common">fruit fly</name>
    <dbReference type="NCBI Taxonomy" id="103775"/>
    <lineage>
        <taxon>Eukaryota</taxon>
        <taxon>Metazoa</taxon>
        <taxon>Ecdysozoa</taxon>
        <taxon>Arthropoda</taxon>
        <taxon>Hexapoda</taxon>
        <taxon>Insecta</taxon>
        <taxon>Pterygota</taxon>
        <taxon>Neoptera</taxon>
        <taxon>Endopterygota</taxon>
        <taxon>Diptera</taxon>
        <taxon>Brachycera</taxon>
        <taxon>Muscomorpha</taxon>
        <taxon>Ephydroidea</taxon>
        <taxon>Drosophilidae</taxon>
        <taxon>Drosophila</taxon>
        <taxon>Sophophora</taxon>
    </lineage>
</organism>
<dbReference type="PANTHER" id="PTHR22878">
    <property type="entry name" value="DYNEIN HEAVY CHAIN 6, AXONEMAL-LIKE-RELATED"/>
    <property type="match status" value="1"/>
</dbReference>
<keyword evidence="1" id="KW-0472">Membrane</keyword>
<feature type="transmembrane region" description="Helical" evidence="1">
    <location>
        <begin position="179"/>
        <end position="197"/>
    </location>
</feature>
<proteinExistence type="predicted"/>
<evidence type="ECO:0000259" key="2">
    <source>
        <dbReference type="Pfam" id="PF03028"/>
    </source>
</evidence>
<protein>
    <recommendedName>
        <fullName evidence="2">Dynein heavy chain region D6 P-loop domain-containing protein</fullName>
    </recommendedName>
</protein>
<keyword evidence="1" id="KW-0812">Transmembrane</keyword>
<dbReference type="PANTHER" id="PTHR22878:SF63">
    <property type="entry name" value="DYNEIN AXONEMAL HEAVY CHAIN 10"/>
    <property type="match status" value="1"/>
</dbReference>
<dbReference type="EMBL" id="JAMKOV010000001">
    <property type="protein sequence ID" value="KAI8044517.1"/>
    <property type="molecule type" value="Genomic_DNA"/>
</dbReference>
<dbReference type="AlphaFoldDB" id="A0A9P9YWR5"/>
<dbReference type="GO" id="GO:0051959">
    <property type="term" value="F:dynein light intermediate chain binding"/>
    <property type="evidence" value="ECO:0007669"/>
    <property type="project" value="InterPro"/>
</dbReference>
<dbReference type="GO" id="GO:0007018">
    <property type="term" value="P:microtubule-based movement"/>
    <property type="evidence" value="ECO:0007669"/>
    <property type="project" value="InterPro"/>
</dbReference>
<dbReference type="InterPro" id="IPR004273">
    <property type="entry name" value="Dynein_heavy_D6_P-loop"/>
</dbReference>
<gene>
    <name evidence="3" type="ORF">M5D96_000686</name>
</gene>